<keyword evidence="2" id="KW-1185">Reference proteome</keyword>
<dbReference type="Proteomes" id="UP000499080">
    <property type="component" value="Unassembled WGS sequence"/>
</dbReference>
<organism evidence="1 2">
    <name type="scientific">Araneus ventricosus</name>
    <name type="common">Orbweaver spider</name>
    <name type="synonym">Epeira ventricosa</name>
    <dbReference type="NCBI Taxonomy" id="182803"/>
    <lineage>
        <taxon>Eukaryota</taxon>
        <taxon>Metazoa</taxon>
        <taxon>Ecdysozoa</taxon>
        <taxon>Arthropoda</taxon>
        <taxon>Chelicerata</taxon>
        <taxon>Arachnida</taxon>
        <taxon>Araneae</taxon>
        <taxon>Araneomorphae</taxon>
        <taxon>Entelegynae</taxon>
        <taxon>Araneoidea</taxon>
        <taxon>Araneidae</taxon>
        <taxon>Araneus</taxon>
    </lineage>
</organism>
<name>A0A4Y2I9S2_ARAVE</name>
<dbReference type="EMBL" id="BGPR01002494">
    <property type="protein sequence ID" value="GBM74414.1"/>
    <property type="molecule type" value="Genomic_DNA"/>
</dbReference>
<proteinExistence type="predicted"/>
<sequence>MLYPYSILSNYRRQKLDVSSVYLYQRPVLKQHEGYLGMDLVILNSGQMTRTTPELPPLSPNFLTTPVRGRLSPECDLTWNGCIIGWNKQVQLYYSERFES</sequence>
<protein>
    <submittedName>
        <fullName evidence="1">Uncharacterized protein</fullName>
    </submittedName>
</protein>
<evidence type="ECO:0000313" key="1">
    <source>
        <dbReference type="EMBL" id="GBM74414.1"/>
    </source>
</evidence>
<evidence type="ECO:0000313" key="2">
    <source>
        <dbReference type="Proteomes" id="UP000499080"/>
    </source>
</evidence>
<reference evidence="1 2" key="1">
    <citation type="journal article" date="2019" name="Sci. Rep.">
        <title>Orb-weaving spider Araneus ventricosus genome elucidates the spidroin gene catalogue.</title>
        <authorList>
            <person name="Kono N."/>
            <person name="Nakamura H."/>
            <person name="Ohtoshi R."/>
            <person name="Moran D.A.P."/>
            <person name="Shinohara A."/>
            <person name="Yoshida Y."/>
            <person name="Fujiwara M."/>
            <person name="Mori M."/>
            <person name="Tomita M."/>
            <person name="Arakawa K."/>
        </authorList>
    </citation>
    <scope>NUCLEOTIDE SEQUENCE [LARGE SCALE GENOMIC DNA]</scope>
</reference>
<dbReference type="AlphaFoldDB" id="A0A4Y2I9S2"/>
<comment type="caution">
    <text evidence="1">The sequence shown here is derived from an EMBL/GenBank/DDBJ whole genome shotgun (WGS) entry which is preliminary data.</text>
</comment>
<gene>
    <name evidence="1" type="ORF">AVEN_203873_1</name>
</gene>
<accession>A0A4Y2I9S2</accession>